<dbReference type="InterPro" id="IPR010173">
    <property type="entry name" value="CRISPR-assoc_Csm5"/>
</dbReference>
<dbReference type="InterPro" id="IPR005537">
    <property type="entry name" value="RAMP_III_fam"/>
</dbReference>
<comment type="caution">
    <text evidence="8">The sequence shown here is derived from an EMBL/GenBank/DDBJ whole genome shotgun (WGS) entry which is preliminary data.</text>
</comment>
<dbReference type="Pfam" id="PF03787">
    <property type="entry name" value="RAMPs"/>
    <property type="match status" value="1"/>
</dbReference>
<evidence type="ECO:0000313" key="9">
    <source>
        <dbReference type="Proteomes" id="UP000186391"/>
    </source>
</evidence>
<protein>
    <recommendedName>
        <fullName evidence="3">CRISPR system Cms protein Csm5</fullName>
    </recommendedName>
    <alternativeName>
        <fullName evidence="6">CRISPR type III A-associated protein Csm5</fullName>
    </alternativeName>
</protein>
<gene>
    <name evidence="8" type="ORF">NIES592_02955</name>
</gene>
<evidence type="ECO:0000256" key="2">
    <source>
        <dbReference type="ARBA" id="ARBA00006680"/>
    </source>
</evidence>
<evidence type="ECO:0000256" key="6">
    <source>
        <dbReference type="ARBA" id="ARBA00031720"/>
    </source>
</evidence>
<keyword evidence="9" id="KW-1185">Reference proteome</keyword>
<comment type="function">
    <text evidence="1">This subunit might be involved in maturation of a crRNA intermediate to its mature form.</text>
</comment>
<evidence type="ECO:0000256" key="1">
    <source>
        <dbReference type="ARBA" id="ARBA00003088"/>
    </source>
</evidence>
<keyword evidence="5" id="KW-0051">Antiviral defense</keyword>
<evidence type="ECO:0000256" key="5">
    <source>
        <dbReference type="ARBA" id="ARBA00023118"/>
    </source>
</evidence>
<dbReference type="EMBL" id="MRCA01000001">
    <property type="protein sequence ID" value="OKH16605.1"/>
    <property type="molecule type" value="Genomic_DNA"/>
</dbReference>
<reference evidence="8 9" key="1">
    <citation type="submission" date="2016-11" db="EMBL/GenBank/DDBJ databases">
        <title>Draft Genome Sequences of Nine Cyanobacterial Strains from Diverse Habitats.</title>
        <authorList>
            <person name="Zhu T."/>
            <person name="Hou S."/>
            <person name="Lu X."/>
            <person name="Hess W.R."/>
        </authorList>
    </citation>
    <scope>NUCLEOTIDE SEQUENCE [LARGE SCALE GENOMIC DNA]</scope>
    <source>
        <strain evidence="8 9">NIES-592</strain>
    </source>
</reference>
<dbReference type="GO" id="GO:0051607">
    <property type="term" value="P:defense response to virus"/>
    <property type="evidence" value="ECO:0007669"/>
    <property type="project" value="UniProtKB-KW"/>
</dbReference>
<evidence type="ECO:0000256" key="3">
    <source>
        <dbReference type="ARBA" id="ARBA00016113"/>
    </source>
</evidence>
<accession>A0A1U7H5Q1</accession>
<evidence type="ECO:0000256" key="4">
    <source>
        <dbReference type="ARBA" id="ARBA00022884"/>
    </source>
</evidence>
<dbReference type="NCBIfam" id="TIGR01899">
    <property type="entry name" value="cas_TM1807_csm5"/>
    <property type="match status" value="1"/>
</dbReference>
<dbReference type="PANTHER" id="PTHR38007:SF1">
    <property type="entry name" value="CRISPR SYSTEM CMS PROTEIN CSM5"/>
    <property type="match status" value="1"/>
</dbReference>
<dbReference type="RefSeq" id="WP_073554864.1">
    <property type="nucleotide sequence ID" value="NZ_MRCA01000001.1"/>
</dbReference>
<keyword evidence="4" id="KW-0694">RNA-binding</keyword>
<name>A0A1U7H5Q1_9CYAN</name>
<dbReference type="OrthoDB" id="24360at2"/>
<evidence type="ECO:0000259" key="7">
    <source>
        <dbReference type="Pfam" id="PF03787"/>
    </source>
</evidence>
<organism evidence="8 9">
    <name type="scientific">Fischerella major NIES-592</name>
    <dbReference type="NCBI Taxonomy" id="210994"/>
    <lineage>
        <taxon>Bacteria</taxon>
        <taxon>Bacillati</taxon>
        <taxon>Cyanobacteriota</taxon>
        <taxon>Cyanophyceae</taxon>
        <taxon>Nostocales</taxon>
        <taxon>Hapalosiphonaceae</taxon>
        <taxon>Fischerella</taxon>
    </lineage>
</organism>
<sequence length="429" mass="49411">MVVSPDFTLKKPDFYQSKKILLTSPILHIGSSVSRLNPFEYVQTDRKVYLPSQEALAKGLLAQGGRFFNDYIQAIEERQDITGLLKQAFGSEWWKAKDAEGCPIFSKEAVSQKLTSERITDLRPMIRNGMGQLFIPGSSIKGAIRTAITYYLLKHADLFQLPSSKRVSEIEKKLREKLGKINQNQQKFLDDELFMDSLFSEFHLTYQERNFPGKGPNTDFFRAIKITDSAPLLESTIKTKKGQEIPVNIPVVAEVVVSSRFPDYLAKYKASIYTEMVRNIQTEFTITLDTEMLSWFTHKQGMKLPFSNLDELLQICQEFTQEQWDYEHDYWQEIKNNPRASGKNLDFNYIREFYEPEKCPYSLRLGWGSGMNGTTIGLCLDDELREDIRDTCGLKAPGFEAPKSRRTVMNTKGEIKFVPGWVKFKNLQD</sequence>
<proteinExistence type="inferred from homology"/>
<comment type="similarity">
    <text evidence="2">Belongs to the CRISPR-associated Csm5 family.</text>
</comment>
<dbReference type="PANTHER" id="PTHR38007">
    <property type="entry name" value="CRISPR SYSTEM CMS PROTEIN CSM5"/>
    <property type="match status" value="1"/>
</dbReference>
<evidence type="ECO:0000313" key="8">
    <source>
        <dbReference type="EMBL" id="OKH16605.1"/>
    </source>
</evidence>
<dbReference type="GO" id="GO:0003723">
    <property type="term" value="F:RNA binding"/>
    <property type="evidence" value="ECO:0007669"/>
    <property type="project" value="UniProtKB-KW"/>
</dbReference>
<dbReference type="Proteomes" id="UP000186391">
    <property type="component" value="Unassembled WGS sequence"/>
</dbReference>
<dbReference type="AlphaFoldDB" id="A0A1U7H5Q1"/>
<feature type="domain" description="CRISPR type III-associated protein" evidence="7">
    <location>
        <begin position="20"/>
        <end position="271"/>
    </location>
</feature>